<dbReference type="Pfam" id="PF01134">
    <property type="entry name" value="GIDA"/>
    <property type="match status" value="1"/>
</dbReference>
<dbReference type="InterPro" id="IPR004416">
    <property type="entry name" value="MnmG"/>
</dbReference>
<gene>
    <name evidence="12" type="primary">gidA</name>
    <name evidence="12" type="ORF">MAIT1_00985</name>
</gene>
<evidence type="ECO:0000256" key="4">
    <source>
        <dbReference type="ARBA" id="ARBA00020461"/>
    </source>
</evidence>
<dbReference type="EMBL" id="LVJN01000021">
    <property type="protein sequence ID" value="OSM00462.1"/>
    <property type="molecule type" value="Genomic_DNA"/>
</dbReference>
<evidence type="ECO:0000259" key="11">
    <source>
        <dbReference type="SMART" id="SM01228"/>
    </source>
</evidence>
<dbReference type="Proteomes" id="UP000194003">
    <property type="component" value="Unassembled WGS sequence"/>
</dbReference>
<dbReference type="SMART" id="SM01228">
    <property type="entry name" value="GIDA_assoc_3"/>
    <property type="match status" value="1"/>
</dbReference>
<evidence type="ECO:0000256" key="7">
    <source>
        <dbReference type="ARBA" id="ARBA00022827"/>
    </source>
</evidence>
<reference evidence="12 13" key="1">
    <citation type="journal article" date="2016" name="BMC Genomics">
        <title>Combined genomic and structural analyses of a cultured magnetotactic bacterium reveals its niche adaptation to a dynamic environment.</title>
        <authorList>
            <person name="Araujo A.C."/>
            <person name="Morillo V."/>
            <person name="Cypriano J."/>
            <person name="Teixeira L.C."/>
            <person name="Leao P."/>
            <person name="Lyra S."/>
            <person name="Almeida L.G."/>
            <person name="Bazylinski D.A."/>
            <person name="Vasconcellos A.T."/>
            <person name="Abreu F."/>
            <person name="Lins U."/>
        </authorList>
    </citation>
    <scope>NUCLEOTIDE SEQUENCE [LARGE SCALE GENOMIC DNA]</scope>
    <source>
        <strain evidence="12 13">IT-1</strain>
    </source>
</reference>
<sequence length="525" mass="59318">MGIMADECAINYRVLNRRKGPAVQGTRAQIDKLLYRQTTQKYLAVTKNLTIKQGEAVEVLIKKDVYYVKDQFGEEIITKTVVITSGTFLDGKIHVGQQTYAGGRLAERGANQLSSWLNELGHKPTRLKTGTPPRVSWRSIDRSKIVEQEHDGNDPWFSFLKIKNNNEKKSCWITYTSDETKQIIEENIYKSALYSGQISGVGPRYCPSIEDKVVKFPHNNRHQIFIEPESSYNEEVYLNGISTSLPIEVQYKILKSIPGLEDAVMMRPAYAIEYTAYDSNDLQRSLMSNFKDGLFFAGQINGTTGYEEAAAQGIIAGINAAKFAIGESMLILQRENSYIGVMIDDLISHKIVEPYRMFTSRAEYRILLREKNADKRLTEIGREIGIVDNNRWAQYNISRQKQNMLREVLKQSKVSEGKPSVGFDKIGELGISGSLIQELEAAANSSLYENFERKMYKEIEELKKALHVRVPQEIIWDEIPGLSNEMKEKIKQVSVSTIGDIANINGISNGALNAVVNYIRVKSNG</sequence>
<feature type="domain" description="tRNA uridine 5-carboxymethylaminomethyl modification enzyme C-terminal subdomain" evidence="11">
    <location>
        <begin position="446"/>
        <end position="517"/>
    </location>
</feature>
<dbReference type="GO" id="GO:0002098">
    <property type="term" value="P:tRNA wobble uridine modification"/>
    <property type="evidence" value="ECO:0007669"/>
    <property type="project" value="InterPro"/>
</dbReference>
<keyword evidence="7" id="KW-0274">FAD</keyword>
<name>A0A1Y2K2P0_9PROT</name>
<evidence type="ECO:0000256" key="3">
    <source>
        <dbReference type="ARBA" id="ARBA00007653"/>
    </source>
</evidence>
<dbReference type="PANTHER" id="PTHR11806:SF0">
    <property type="entry name" value="PROTEIN MTO1 HOMOLOG, MITOCHONDRIAL"/>
    <property type="match status" value="1"/>
</dbReference>
<evidence type="ECO:0000256" key="6">
    <source>
        <dbReference type="ARBA" id="ARBA00022694"/>
    </source>
</evidence>
<dbReference type="PANTHER" id="PTHR11806">
    <property type="entry name" value="GLUCOSE INHIBITED DIVISION PROTEIN A"/>
    <property type="match status" value="1"/>
</dbReference>
<dbReference type="AlphaFoldDB" id="A0A1Y2K2P0"/>
<evidence type="ECO:0000313" key="12">
    <source>
        <dbReference type="EMBL" id="OSM00462.1"/>
    </source>
</evidence>
<dbReference type="FunFam" id="3.50.50.60:FF:000002">
    <property type="entry name" value="tRNA uridine 5-carboxymethylaminomethyl modification enzyme MnmG"/>
    <property type="match status" value="1"/>
</dbReference>
<evidence type="ECO:0000256" key="5">
    <source>
        <dbReference type="ARBA" id="ARBA00022630"/>
    </source>
</evidence>
<dbReference type="STRING" id="1434232.MAIT1_00985"/>
<dbReference type="NCBIfam" id="TIGR00136">
    <property type="entry name" value="mnmG_gidA"/>
    <property type="match status" value="1"/>
</dbReference>
<dbReference type="Gene3D" id="3.50.50.60">
    <property type="entry name" value="FAD/NAD(P)-binding domain"/>
    <property type="match status" value="2"/>
</dbReference>
<evidence type="ECO:0000256" key="2">
    <source>
        <dbReference type="ARBA" id="ARBA00003717"/>
    </source>
</evidence>
<comment type="cofactor">
    <cofactor evidence="1">
        <name>FAD</name>
        <dbReference type="ChEBI" id="CHEBI:57692"/>
    </cofactor>
</comment>
<comment type="subunit">
    <text evidence="9">Homodimer. Heterotetramer of two MnmE and two MnmG subunits.</text>
</comment>
<dbReference type="GO" id="GO:0030488">
    <property type="term" value="P:tRNA methylation"/>
    <property type="evidence" value="ECO:0007669"/>
    <property type="project" value="TreeGrafter"/>
</dbReference>
<dbReference type="InterPro" id="IPR040131">
    <property type="entry name" value="MnmG_N"/>
</dbReference>
<dbReference type="InterPro" id="IPR047001">
    <property type="entry name" value="MnmG_C_subdom"/>
</dbReference>
<dbReference type="Pfam" id="PF13932">
    <property type="entry name" value="SAM_GIDA_C"/>
    <property type="match status" value="1"/>
</dbReference>
<comment type="function">
    <text evidence="2">NAD-binding protein involved in the addition of a carboxymethylaminomethyl (cmnm) group at the wobble position (U34) of certain tRNAs, forming tRNA-cmnm(5)s(2)U34.</text>
</comment>
<evidence type="ECO:0000256" key="1">
    <source>
        <dbReference type="ARBA" id="ARBA00001974"/>
    </source>
</evidence>
<dbReference type="PROSITE" id="PS01280">
    <property type="entry name" value="GIDA_1"/>
    <property type="match status" value="1"/>
</dbReference>
<dbReference type="InterPro" id="IPR002218">
    <property type="entry name" value="MnmG-rel"/>
</dbReference>
<evidence type="ECO:0000256" key="8">
    <source>
        <dbReference type="ARBA" id="ARBA00023027"/>
    </source>
</evidence>
<dbReference type="InterPro" id="IPR036188">
    <property type="entry name" value="FAD/NAD-bd_sf"/>
</dbReference>
<dbReference type="InterPro" id="IPR044920">
    <property type="entry name" value="MnmG_C_subdom_sf"/>
</dbReference>
<keyword evidence="6" id="KW-0819">tRNA processing</keyword>
<keyword evidence="5" id="KW-0285">Flavoprotein</keyword>
<dbReference type="InterPro" id="IPR026904">
    <property type="entry name" value="MnmG_C"/>
</dbReference>
<comment type="similarity">
    <text evidence="3">Belongs to the MnmG family.</text>
</comment>
<evidence type="ECO:0000256" key="10">
    <source>
        <dbReference type="ARBA" id="ARBA00031800"/>
    </source>
</evidence>
<dbReference type="PROSITE" id="PS01281">
    <property type="entry name" value="GIDA_2"/>
    <property type="match status" value="1"/>
</dbReference>
<organism evidence="12 13">
    <name type="scientific">Magnetofaba australis IT-1</name>
    <dbReference type="NCBI Taxonomy" id="1434232"/>
    <lineage>
        <taxon>Bacteria</taxon>
        <taxon>Pseudomonadati</taxon>
        <taxon>Pseudomonadota</taxon>
        <taxon>Magnetococcia</taxon>
        <taxon>Magnetococcales</taxon>
        <taxon>Magnetococcaceae</taxon>
        <taxon>Magnetofaba</taxon>
    </lineage>
</organism>
<dbReference type="GO" id="GO:0005737">
    <property type="term" value="C:cytoplasm"/>
    <property type="evidence" value="ECO:0007669"/>
    <property type="project" value="UniProtKB-ARBA"/>
</dbReference>
<evidence type="ECO:0000313" key="13">
    <source>
        <dbReference type="Proteomes" id="UP000194003"/>
    </source>
</evidence>
<dbReference type="SUPFAM" id="SSF51905">
    <property type="entry name" value="FAD/NAD(P)-binding domain"/>
    <property type="match status" value="1"/>
</dbReference>
<dbReference type="Gene3D" id="1.10.150.570">
    <property type="entry name" value="GidA associated domain, C-terminal subdomain"/>
    <property type="match status" value="1"/>
</dbReference>
<protein>
    <recommendedName>
        <fullName evidence="4">tRNA uridine 5-carboxymethylaminomethyl modification enzyme MnmG</fullName>
    </recommendedName>
    <alternativeName>
        <fullName evidence="10">Glucose-inhibited division protein A</fullName>
    </alternativeName>
</protein>
<keyword evidence="13" id="KW-1185">Reference proteome</keyword>
<accession>A0A1Y2K2P0</accession>
<evidence type="ECO:0000256" key="9">
    <source>
        <dbReference type="ARBA" id="ARBA00025948"/>
    </source>
</evidence>
<proteinExistence type="inferred from homology"/>
<comment type="caution">
    <text evidence="12">The sequence shown here is derived from an EMBL/GenBank/DDBJ whole genome shotgun (WGS) entry which is preliminary data.</text>
</comment>
<keyword evidence="8" id="KW-0520">NAD</keyword>
<dbReference type="GO" id="GO:0050660">
    <property type="term" value="F:flavin adenine dinucleotide binding"/>
    <property type="evidence" value="ECO:0007669"/>
    <property type="project" value="InterPro"/>
</dbReference>
<dbReference type="InterPro" id="IPR020595">
    <property type="entry name" value="MnmG-rel_CS"/>
</dbReference>